<organism evidence="4 5">
    <name type="scientific">Neisseria shayeganii</name>
    <dbReference type="NCBI Taxonomy" id="607712"/>
    <lineage>
        <taxon>Bacteria</taxon>
        <taxon>Pseudomonadati</taxon>
        <taxon>Pseudomonadota</taxon>
        <taxon>Betaproteobacteria</taxon>
        <taxon>Neisseriales</taxon>
        <taxon>Neisseriaceae</taxon>
        <taxon>Neisseria</taxon>
    </lineage>
</organism>
<dbReference type="InterPro" id="IPR027417">
    <property type="entry name" value="P-loop_NTPase"/>
</dbReference>
<dbReference type="GO" id="GO:0004519">
    <property type="term" value="F:endonuclease activity"/>
    <property type="evidence" value="ECO:0007669"/>
    <property type="project" value="InterPro"/>
</dbReference>
<dbReference type="EMBL" id="CP059567">
    <property type="protein sequence ID" value="QMT41379.1"/>
    <property type="molecule type" value="Genomic_DNA"/>
</dbReference>
<feature type="domain" description="Terminase large subunit-like endonuclease" evidence="3">
    <location>
        <begin position="211"/>
        <end position="315"/>
    </location>
</feature>
<evidence type="ECO:0000259" key="2">
    <source>
        <dbReference type="Pfam" id="PF03354"/>
    </source>
</evidence>
<evidence type="ECO:0000313" key="4">
    <source>
        <dbReference type="EMBL" id="QMT41379.1"/>
    </source>
</evidence>
<dbReference type="Gene3D" id="3.40.50.300">
    <property type="entry name" value="P-loop containing nucleotide triphosphate hydrolases"/>
    <property type="match status" value="1"/>
</dbReference>
<dbReference type="RefSeq" id="WP_182122914.1">
    <property type="nucleotide sequence ID" value="NZ_CP059567.1"/>
</dbReference>
<dbReference type="AlphaFoldDB" id="A0A7D7NBF7"/>
<dbReference type="PANTHER" id="PTHR41287:SF1">
    <property type="entry name" value="PROTEIN YMFN"/>
    <property type="match status" value="1"/>
</dbReference>
<dbReference type="InterPro" id="IPR046461">
    <property type="entry name" value="TerL_ATPase"/>
</dbReference>
<evidence type="ECO:0008006" key="6">
    <source>
        <dbReference type="Google" id="ProtNLM"/>
    </source>
</evidence>
<feature type="region of interest" description="Disordered" evidence="1">
    <location>
        <begin position="332"/>
        <end position="356"/>
    </location>
</feature>
<sequence length="356" mass="38406">MTLGEQIIGFIEHLPVPEGKLVGQSLKLMDFQKRFILDVYDNPHGTKTAILSMARKNGKTALIAGLLLAHLVGPAAQLNSQIISGAMSREQAGLVFKLAHKMVLQSAELSGIIKVIPSSKTLIGLPLNVEYKAIAADGSTAQGLSPALVIFDEAGQVQGPQNDFYDALVTSQGAHDNPLMINISTQAPTDADLLSVMIDDARSGSDKRTVCHVYEAPADCDVGDRAAWEAANPALGVFRSEQDMQDLAEKAKRLPSFSNTFRNLNLNQRISSEAPFVSPEEWKACIADYNEEPFLKGEVWGGLDLSMKTDLTALGRIDIHLVSLADDQDQASAAPPLRINPNPMGADRRSAPRQGR</sequence>
<reference evidence="4 5" key="1">
    <citation type="submission" date="2020-07" db="EMBL/GenBank/DDBJ databases">
        <title>Genomic diversity of species in the Neisseriaceae family.</title>
        <authorList>
            <person name="Vincent A.T."/>
            <person name="Bernet E."/>
            <person name="Veyrier F.J."/>
        </authorList>
    </citation>
    <scope>NUCLEOTIDE SEQUENCE [LARGE SCALE GENOMIC DNA]</scope>
    <source>
        <strain evidence="4 5">DSM 22244</strain>
    </source>
</reference>
<dbReference type="InterPro" id="IPR005021">
    <property type="entry name" value="Terminase_largesu-like"/>
</dbReference>
<accession>A0A7D7NBF7</accession>
<evidence type="ECO:0000259" key="3">
    <source>
        <dbReference type="Pfam" id="PF20441"/>
    </source>
</evidence>
<protein>
    <recommendedName>
        <fullName evidence="6">Terminase large subunit</fullName>
    </recommendedName>
</protein>
<dbReference type="Pfam" id="PF20441">
    <property type="entry name" value="TerL_nuclease"/>
    <property type="match status" value="1"/>
</dbReference>
<dbReference type="InterPro" id="IPR046462">
    <property type="entry name" value="TerL_nuclease"/>
</dbReference>
<dbReference type="KEGG" id="nsg:H3L94_04970"/>
<gene>
    <name evidence="4" type="ORF">H3L94_04970</name>
</gene>
<dbReference type="Pfam" id="PF03354">
    <property type="entry name" value="TerL_ATPase"/>
    <property type="match status" value="1"/>
</dbReference>
<feature type="domain" description="Terminase large subunit-like ATPase" evidence="2">
    <location>
        <begin position="46"/>
        <end position="187"/>
    </location>
</feature>
<dbReference type="PANTHER" id="PTHR41287">
    <property type="match status" value="1"/>
</dbReference>
<name>A0A7D7NBF7_9NEIS</name>
<evidence type="ECO:0000313" key="5">
    <source>
        <dbReference type="Proteomes" id="UP000514752"/>
    </source>
</evidence>
<dbReference type="Proteomes" id="UP000514752">
    <property type="component" value="Chromosome"/>
</dbReference>
<evidence type="ECO:0000256" key="1">
    <source>
        <dbReference type="SAM" id="MobiDB-lite"/>
    </source>
</evidence>
<proteinExistence type="predicted"/>